<dbReference type="InterPro" id="IPR000432">
    <property type="entry name" value="DNA_mismatch_repair_MutS_C"/>
</dbReference>
<evidence type="ECO:0000256" key="8">
    <source>
        <dbReference type="SAM" id="MobiDB-lite"/>
    </source>
</evidence>
<dbReference type="InterPro" id="IPR027417">
    <property type="entry name" value="P-loop_NTPase"/>
</dbReference>
<dbReference type="PANTHER" id="PTHR11361:SF34">
    <property type="entry name" value="DNA MISMATCH REPAIR PROTEIN MSH1, MITOCHONDRIAL"/>
    <property type="match status" value="1"/>
</dbReference>
<dbReference type="InterPro" id="IPR007696">
    <property type="entry name" value="DNA_mismatch_repair_MutS_core"/>
</dbReference>
<evidence type="ECO:0000256" key="2">
    <source>
        <dbReference type="ARBA" id="ARBA00022741"/>
    </source>
</evidence>
<keyword evidence="7" id="KW-0175">Coiled coil</keyword>
<dbReference type="InterPro" id="IPR007860">
    <property type="entry name" value="DNA_mmatch_repair_MutS_con_dom"/>
</dbReference>
<comment type="caution">
    <text evidence="10">The sequence shown here is derived from an EMBL/GenBank/DDBJ whole genome shotgun (WGS) entry which is preliminary data.</text>
</comment>
<reference evidence="10" key="2">
    <citation type="submission" date="2023-06" db="EMBL/GenBank/DDBJ databases">
        <authorList>
            <consortium name="Lawrence Berkeley National Laboratory"/>
            <person name="Mondo S.J."/>
            <person name="Hensen N."/>
            <person name="Bonometti L."/>
            <person name="Westerberg I."/>
            <person name="Brannstrom I.O."/>
            <person name="Guillou S."/>
            <person name="Cros-Aarteil S."/>
            <person name="Calhoun S."/>
            <person name="Haridas S."/>
            <person name="Kuo A."/>
            <person name="Pangilinan J."/>
            <person name="Riley R."/>
            <person name="Labutti K."/>
            <person name="Andreopoulos B."/>
            <person name="Lipzen A."/>
            <person name="Chen C."/>
            <person name="Yanf M."/>
            <person name="Daum C."/>
            <person name="Ng V."/>
            <person name="Clum A."/>
            <person name="Steindorff A."/>
            <person name="Ohm R."/>
            <person name="Martin F."/>
            <person name="Silar P."/>
            <person name="Natvig D."/>
            <person name="Lalanne C."/>
            <person name="Gautier V."/>
            <person name="Ament-Velasquez S.L."/>
            <person name="Kruys A."/>
            <person name="Hutchinson M.I."/>
            <person name="Powell A.J."/>
            <person name="Barry K."/>
            <person name="Miller A.N."/>
            <person name="Grigoriev I.V."/>
            <person name="Debuchy R."/>
            <person name="Gladieux P."/>
            <person name="Thoren M.H."/>
            <person name="Johannesson H."/>
        </authorList>
    </citation>
    <scope>NUCLEOTIDE SEQUENCE</scope>
    <source>
        <strain evidence="10">CBS 333.67</strain>
    </source>
</reference>
<evidence type="ECO:0000256" key="3">
    <source>
        <dbReference type="ARBA" id="ARBA00022763"/>
    </source>
</evidence>
<dbReference type="InterPro" id="IPR036678">
    <property type="entry name" value="MutS_con_dom_sf"/>
</dbReference>
<dbReference type="SUPFAM" id="SSF53150">
    <property type="entry name" value="DNA repair protein MutS, domain II"/>
    <property type="match status" value="1"/>
</dbReference>
<dbReference type="SMART" id="SM00534">
    <property type="entry name" value="MUTSac"/>
    <property type="match status" value="1"/>
</dbReference>
<keyword evidence="6" id="KW-0234">DNA repair</keyword>
<dbReference type="GO" id="GO:0005634">
    <property type="term" value="C:nucleus"/>
    <property type="evidence" value="ECO:0007669"/>
    <property type="project" value="TreeGrafter"/>
</dbReference>
<dbReference type="PIRSF" id="PIRSF037677">
    <property type="entry name" value="DNA_mis_repair_Msh6"/>
    <property type="match status" value="1"/>
</dbReference>
<dbReference type="RefSeq" id="XP_062726352.1">
    <property type="nucleotide sequence ID" value="XM_062865624.1"/>
</dbReference>
<feature type="coiled-coil region" evidence="7">
    <location>
        <begin position="639"/>
        <end position="666"/>
    </location>
</feature>
<dbReference type="InterPro" id="IPR045076">
    <property type="entry name" value="MutS"/>
</dbReference>
<dbReference type="Gene3D" id="3.30.420.110">
    <property type="entry name" value="MutS, connector domain"/>
    <property type="match status" value="1"/>
</dbReference>
<proteinExistence type="inferred from homology"/>
<reference evidence="10" key="1">
    <citation type="journal article" date="2023" name="Mol. Phylogenet. Evol.">
        <title>Genome-scale phylogeny and comparative genomics of the fungal order Sordariales.</title>
        <authorList>
            <person name="Hensen N."/>
            <person name="Bonometti L."/>
            <person name="Westerberg I."/>
            <person name="Brannstrom I.O."/>
            <person name="Guillou S."/>
            <person name="Cros-Aarteil S."/>
            <person name="Calhoun S."/>
            <person name="Haridas S."/>
            <person name="Kuo A."/>
            <person name="Mondo S."/>
            <person name="Pangilinan J."/>
            <person name="Riley R."/>
            <person name="LaButti K."/>
            <person name="Andreopoulos B."/>
            <person name="Lipzen A."/>
            <person name="Chen C."/>
            <person name="Yan M."/>
            <person name="Daum C."/>
            <person name="Ng V."/>
            <person name="Clum A."/>
            <person name="Steindorff A."/>
            <person name="Ohm R.A."/>
            <person name="Martin F."/>
            <person name="Silar P."/>
            <person name="Natvig D.O."/>
            <person name="Lalanne C."/>
            <person name="Gautier V."/>
            <person name="Ament-Velasquez S.L."/>
            <person name="Kruys A."/>
            <person name="Hutchinson M.I."/>
            <person name="Powell A.J."/>
            <person name="Barry K."/>
            <person name="Miller A.N."/>
            <person name="Grigoriev I.V."/>
            <person name="Debuchy R."/>
            <person name="Gladieux P."/>
            <person name="Hiltunen Thoren M."/>
            <person name="Johannesson H."/>
        </authorList>
    </citation>
    <scope>NUCLEOTIDE SEQUENCE</scope>
    <source>
        <strain evidence="10">CBS 333.67</strain>
    </source>
</reference>
<evidence type="ECO:0000256" key="4">
    <source>
        <dbReference type="ARBA" id="ARBA00022840"/>
    </source>
</evidence>
<dbReference type="Proteomes" id="UP001273166">
    <property type="component" value="Unassembled WGS sequence"/>
</dbReference>
<dbReference type="FunFam" id="3.40.1170.10:FF:000010">
    <property type="entry name" value="DNA mismatch repair protein Msh1"/>
    <property type="match status" value="1"/>
</dbReference>
<keyword evidence="4" id="KW-0067">ATP-binding</keyword>
<dbReference type="EMBL" id="JAUDZG010000001">
    <property type="protein sequence ID" value="KAK3310572.1"/>
    <property type="molecule type" value="Genomic_DNA"/>
</dbReference>
<feature type="domain" description="DNA mismatch repair proteins mutS family" evidence="9">
    <location>
        <begin position="940"/>
        <end position="956"/>
    </location>
</feature>
<dbReference type="SUPFAM" id="SSF55271">
    <property type="entry name" value="DNA repair protein MutS, domain I"/>
    <property type="match status" value="1"/>
</dbReference>
<dbReference type="InterPro" id="IPR017261">
    <property type="entry name" value="DNA_mismatch_repair_MutS/MSH"/>
</dbReference>
<organism evidence="10 11">
    <name type="scientific">Chaetomium strumarium</name>
    <dbReference type="NCBI Taxonomy" id="1170767"/>
    <lineage>
        <taxon>Eukaryota</taxon>
        <taxon>Fungi</taxon>
        <taxon>Dikarya</taxon>
        <taxon>Ascomycota</taxon>
        <taxon>Pezizomycotina</taxon>
        <taxon>Sordariomycetes</taxon>
        <taxon>Sordariomycetidae</taxon>
        <taxon>Sordariales</taxon>
        <taxon>Chaetomiaceae</taxon>
        <taxon>Chaetomium</taxon>
    </lineage>
</organism>
<dbReference type="GO" id="GO:0005524">
    <property type="term" value="F:ATP binding"/>
    <property type="evidence" value="ECO:0007669"/>
    <property type="project" value="UniProtKB-KW"/>
</dbReference>
<dbReference type="AlphaFoldDB" id="A0AAJ0H2J7"/>
<dbReference type="Pfam" id="PF05192">
    <property type="entry name" value="MutS_III"/>
    <property type="match status" value="1"/>
</dbReference>
<dbReference type="GO" id="GO:0043504">
    <property type="term" value="P:mitochondrial DNA repair"/>
    <property type="evidence" value="ECO:0007669"/>
    <property type="project" value="TreeGrafter"/>
</dbReference>
<dbReference type="InterPro" id="IPR036187">
    <property type="entry name" value="DNA_mismatch_repair_MutS_sf"/>
</dbReference>
<dbReference type="FunFam" id="1.10.1420.10:FF:000042">
    <property type="entry name" value="DNA mismatch repair protein Msh1"/>
    <property type="match status" value="1"/>
</dbReference>
<dbReference type="SUPFAM" id="SSF52540">
    <property type="entry name" value="P-loop containing nucleoside triphosphate hydrolases"/>
    <property type="match status" value="1"/>
</dbReference>
<name>A0AAJ0H2J7_9PEZI</name>
<feature type="region of interest" description="Disordered" evidence="8">
    <location>
        <begin position="593"/>
        <end position="617"/>
    </location>
</feature>
<dbReference type="GO" id="GO:0030983">
    <property type="term" value="F:mismatched DNA binding"/>
    <property type="evidence" value="ECO:0007669"/>
    <property type="project" value="InterPro"/>
</dbReference>
<dbReference type="Gene3D" id="3.40.1170.10">
    <property type="entry name" value="DNA repair protein MutS, domain I"/>
    <property type="match status" value="1"/>
</dbReference>
<evidence type="ECO:0000313" key="11">
    <source>
        <dbReference type="Proteomes" id="UP001273166"/>
    </source>
</evidence>
<dbReference type="Pfam" id="PF00488">
    <property type="entry name" value="MutS_V"/>
    <property type="match status" value="1"/>
</dbReference>
<keyword evidence="2" id="KW-0547">Nucleotide-binding</keyword>
<dbReference type="InterPro" id="IPR007695">
    <property type="entry name" value="DNA_mismatch_repair_MutS-lik_N"/>
</dbReference>
<evidence type="ECO:0000256" key="1">
    <source>
        <dbReference type="ARBA" id="ARBA00006271"/>
    </source>
</evidence>
<dbReference type="SMART" id="SM00533">
    <property type="entry name" value="MUTSd"/>
    <property type="match status" value="1"/>
</dbReference>
<dbReference type="GO" id="GO:0006298">
    <property type="term" value="P:mismatch repair"/>
    <property type="evidence" value="ECO:0007669"/>
    <property type="project" value="InterPro"/>
</dbReference>
<evidence type="ECO:0000256" key="5">
    <source>
        <dbReference type="ARBA" id="ARBA00023125"/>
    </source>
</evidence>
<feature type="compositionally biased region" description="Low complexity" evidence="8">
    <location>
        <begin position="825"/>
        <end position="834"/>
    </location>
</feature>
<feature type="region of interest" description="Disordered" evidence="8">
    <location>
        <begin position="682"/>
        <end position="719"/>
    </location>
</feature>
<keyword evidence="3" id="KW-0227">DNA damage</keyword>
<dbReference type="Gene3D" id="1.10.1420.10">
    <property type="match status" value="3"/>
</dbReference>
<feature type="region of interest" description="Disordered" evidence="8">
    <location>
        <begin position="823"/>
        <end position="858"/>
    </location>
</feature>
<dbReference type="PANTHER" id="PTHR11361">
    <property type="entry name" value="DNA MISMATCH REPAIR PROTEIN MUTS FAMILY MEMBER"/>
    <property type="match status" value="1"/>
</dbReference>
<sequence length="1082" mass="119019">MLSPRPSPVSRLRIACSGSSDRWLPHRIPGPATVGRFGRRNVTTLSLSPRSGGLRRSGDPATRLQLRHLEIRHVQVRGKKTRTVVKLDELPQGVVVPSEPLPPPVEEEPAYPTVVLQARRNMQQFDNCVLLTRVGGFYELYFEQADEYGPLLNLKVAQKKTSVGPVSMAGFPFFQLDRFLKILVQDLNRHVAIAEEFPNDPSEKVKSGGLMHNRRVTRIVTPGTLIDENFMDPYANNYVMAIHLPEPAGPDDVPVGCQEVQRTIPTPDSANDASPRVGLAWLDLSTGYFFTQPSSLASLGSALSRVSPREIVLDKALESDHNHALLSILQEERYLVTYSPLGELRQLSDWAPMLESEVPAQAASEFTKSEIQAGSLLLHYVKDRLQGLSMKLQPPVRQDSMQIMNIDRHSMRSLEIKQTIRDGAFRGSLLHAIRRTVTKSGARLLNEWLSSPSTSLEVINFRQDLVSRFIQNVDLRDAIVVLLRRSHDSQRLVQKFALNRGDPDDLLRLANTIKATEDMVNLLATSIASHGDDGSERDCLSTMIDRISLDQPLKLAQHIRDAIDEEGLVQQHQIEDSEAGEILALAQEIVKSEGTEEDGTVLPKGPASKTAKRKTPSIREHYGEDSEVWIMKPGASALLSRLHSQLASLREEKDRLTETLRARLNAASLTLRWTPGLGHICHVKGKDAREPPTDSSDDGSSQNPIRTLSSSRTTRSFHQPEWTALGEALDKVRFQIRAEEQRVFASLRARVVHNLVKLRRNALVLDELDIATSFARLATEQRLVRPTLTNTQQTVIIGGRHPTVEGGLAEQGRTFQRNDCLIGGSSSSSTASTTTERRGQQQLQKKKNKQGGGGGGGTGRIWLITGPNMAGKSTFLRQNALITILAQIGCYVPADYASLGIVDAIFSRVGSADNLYQDQSTFMVEMLETAAILRQATPRSFVIMDEVGRGTTPEDGTAVAFAALHHLVTVNRCRALFATHFHGIADLATAHGLRVEDGGPDGAVDMYCTDVEEDEQGGFVYVHKLRKGVNRQSHALKVARLAGLPEQAIRVAQQVLHDSGVDISSYGATTPGKTSASAAVVG</sequence>
<dbReference type="SUPFAM" id="SSF48334">
    <property type="entry name" value="DNA repair protein MutS, domain III"/>
    <property type="match status" value="1"/>
</dbReference>
<evidence type="ECO:0000259" key="9">
    <source>
        <dbReference type="PROSITE" id="PS00486"/>
    </source>
</evidence>
<feature type="compositionally biased region" description="Low complexity" evidence="8">
    <location>
        <begin position="706"/>
        <end position="716"/>
    </location>
</feature>
<dbReference type="GeneID" id="87884453"/>
<dbReference type="InterPro" id="IPR016151">
    <property type="entry name" value="DNA_mismatch_repair_MutS_N"/>
</dbReference>
<dbReference type="GO" id="GO:0140664">
    <property type="term" value="F:ATP-dependent DNA damage sensor activity"/>
    <property type="evidence" value="ECO:0007669"/>
    <property type="project" value="InterPro"/>
</dbReference>
<protein>
    <submittedName>
        <fullName evidence="10">Muts domain V-domain-containing protein</fullName>
    </submittedName>
</protein>
<dbReference type="Pfam" id="PF05188">
    <property type="entry name" value="MutS_II"/>
    <property type="match status" value="1"/>
</dbReference>
<evidence type="ECO:0000256" key="6">
    <source>
        <dbReference type="ARBA" id="ARBA00023204"/>
    </source>
</evidence>
<keyword evidence="5" id="KW-0238">DNA-binding</keyword>
<gene>
    <name evidence="10" type="ORF">B0T15DRAFT_42483</name>
</gene>
<dbReference type="Gene3D" id="3.40.50.300">
    <property type="entry name" value="P-loop containing nucleotide triphosphate hydrolases"/>
    <property type="match status" value="1"/>
</dbReference>
<dbReference type="Pfam" id="PF01624">
    <property type="entry name" value="MutS_I"/>
    <property type="match status" value="1"/>
</dbReference>
<comment type="similarity">
    <text evidence="1">Belongs to the DNA mismatch repair MutS family.</text>
</comment>
<accession>A0AAJ0H2J7</accession>
<evidence type="ECO:0000256" key="7">
    <source>
        <dbReference type="SAM" id="Coils"/>
    </source>
</evidence>
<keyword evidence="11" id="KW-1185">Reference proteome</keyword>
<evidence type="ECO:0000313" key="10">
    <source>
        <dbReference type="EMBL" id="KAK3310572.1"/>
    </source>
</evidence>
<dbReference type="PROSITE" id="PS00486">
    <property type="entry name" value="DNA_MISMATCH_REPAIR_2"/>
    <property type="match status" value="1"/>
</dbReference>
<dbReference type="GO" id="GO:0005739">
    <property type="term" value="C:mitochondrion"/>
    <property type="evidence" value="ECO:0007669"/>
    <property type="project" value="TreeGrafter"/>
</dbReference>